<feature type="region of interest" description="Disordered" evidence="5">
    <location>
        <begin position="23"/>
        <end position="60"/>
    </location>
</feature>
<dbReference type="SMART" id="SM00398">
    <property type="entry name" value="HMG"/>
    <property type="match status" value="1"/>
</dbReference>
<feature type="region of interest" description="Disordered" evidence="5">
    <location>
        <begin position="121"/>
        <end position="166"/>
    </location>
</feature>
<dbReference type="AlphaFoldDB" id="A0A2G5EUK7"/>
<feature type="compositionally biased region" description="Basic and acidic residues" evidence="5">
    <location>
        <begin position="121"/>
        <end position="130"/>
    </location>
</feature>
<sequence length="166" mass="18684">MKIIKRRGIVEKDKKEALKPVNDRKVGKRKAAVKADKTNTLKSKKKTSTYKDPNKPKRPPSAFFVFLEDFRKTFKQEHPTVKAVSAVGKAAGEKWKSMSSVEKHPYEVKAAKRKLEYERLMNTYSKKESPESTADGADQESDRSKSEVSDEADEESGEGGDDEDDG</sequence>
<dbReference type="OrthoDB" id="1919336at2759"/>
<dbReference type="CDD" id="cd22005">
    <property type="entry name" value="HMG-box_AtHMGB1-like"/>
    <property type="match status" value="1"/>
</dbReference>
<dbReference type="PANTHER" id="PTHR46261">
    <property type="entry name" value="HIGH MOBILITY GROUP B PROTEIN 4-RELATED"/>
    <property type="match status" value="1"/>
</dbReference>
<evidence type="ECO:0000256" key="1">
    <source>
        <dbReference type="ARBA" id="ARBA00004123"/>
    </source>
</evidence>
<dbReference type="GO" id="GO:0005634">
    <property type="term" value="C:nucleus"/>
    <property type="evidence" value="ECO:0007669"/>
    <property type="project" value="UniProtKB-SubCell"/>
</dbReference>
<organism evidence="7 8">
    <name type="scientific">Aquilegia coerulea</name>
    <name type="common">Rocky mountain columbine</name>
    <dbReference type="NCBI Taxonomy" id="218851"/>
    <lineage>
        <taxon>Eukaryota</taxon>
        <taxon>Viridiplantae</taxon>
        <taxon>Streptophyta</taxon>
        <taxon>Embryophyta</taxon>
        <taxon>Tracheophyta</taxon>
        <taxon>Spermatophyta</taxon>
        <taxon>Magnoliopsida</taxon>
        <taxon>Ranunculales</taxon>
        <taxon>Ranunculaceae</taxon>
        <taxon>Thalictroideae</taxon>
        <taxon>Aquilegia</taxon>
    </lineage>
</organism>
<evidence type="ECO:0000256" key="2">
    <source>
        <dbReference type="ARBA" id="ARBA00023125"/>
    </source>
</evidence>
<feature type="domain" description="HMG box" evidence="6">
    <location>
        <begin position="56"/>
        <end position="125"/>
    </location>
</feature>
<keyword evidence="3 4" id="KW-0539">Nucleus</keyword>
<dbReference type="PROSITE" id="PS50118">
    <property type="entry name" value="HMG_BOX_2"/>
    <property type="match status" value="1"/>
</dbReference>
<gene>
    <name evidence="7" type="ORF">AQUCO_00400335v1</name>
</gene>
<evidence type="ECO:0000313" key="7">
    <source>
        <dbReference type="EMBL" id="PIA59382.1"/>
    </source>
</evidence>
<dbReference type="Gene3D" id="1.10.30.10">
    <property type="entry name" value="High mobility group box domain"/>
    <property type="match status" value="1"/>
</dbReference>
<keyword evidence="2 4" id="KW-0238">DNA-binding</keyword>
<evidence type="ECO:0000256" key="4">
    <source>
        <dbReference type="PROSITE-ProRule" id="PRU00267"/>
    </source>
</evidence>
<feature type="compositionally biased region" description="Acidic residues" evidence="5">
    <location>
        <begin position="149"/>
        <end position="166"/>
    </location>
</feature>
<dbReference type="InterPro" id="IPR031061">
    <property type="entry name" value="HMGB_plant"/>
</dbReference>
<dbReference type="STRING" id="218851.A0A2G5EUK7"/>
<dbReference type="SUPFAM" id="SSF47095">
    <property type="entry name" value="HMG-box"/>
    <property type="match status" value="1"/>
</dbReference>
<dbReference type="PANTHER" id="PTHR46261:SF1">
    <property type="entry name" value="HIGH MOBILITY GROUP B PROTEIN 1"/>
    <property type="match status" value="1"/>
</dbReference>
<dbReference type="InParanoid" id="A0A2G5EUK7"/>
<comment type="subcellular location">
    <subcellularLocation>
        <location evidence="1">Nucleus</location>
    </subcellularLocation>
</comment>
<accession>A0A2G5EUK7</accession>
<dbReference type="Pfam" id="PF00505">
    <property type="entry name" value="HMG_box"/>
    <property type="match status" value="1"/>
</dbReference>
<dbReference type="GO" id="GO:0003677">
    <property type="term" value="F:DNA binding"/>
    <property type="evidence" value="ECO:0007669"/>
    <property type="project" value="UniProtKB-UniRule"/>
</dbReference>
<evidence type="ECO:0000313" key="8">
    <source>
        <dbReference type="Proteomes" id="UP000230069"/>
    </source>
</evidence>
<keyword evidence="8" id="KW-1185">Reference proteome</keyword>
<feature type="DNA-binding region" description="HMG box" evidence="4">
    <location>
        <begin position="56"/>
        <end position="125"/>
    </location>
</feature>
<dbReference type="InterPro" id="IPR036910">
    <property type="entry name" value="HMG_box_dom_sf"/>
</dbReference>
<protein>
    <recommendedName>
        <fullName evidence="6">HMG box domain-containing protein</fullName>
    </recommendedName>
</protein>
<proteinExistence type="predicted"/>
<reference evidence="7 8" key="1">
    <citation type="submission" date="2017-09" db="EMBL/GenBank/DDBJ databases">
        <title>WGS assembly of Aquilegia coerulea Goldsmith.</title>
        <authorList>
            <person name="Hodges S."/>
            <person name="Kramer E."/>
            <person name="Nordborg M."/>
            <person name="Tomkins J."/>
            <person name="Borevitz J."/>
            <person name="Derieg N."/>
            <person name="Yan J."/>
            <person name="Mihaltcheva S."/>
            <person name="Hayes R.D."/>
            <person name="Rokhsar D."/>
        </authorList>
    </citation>
    <scope>NUCLEOTIDE SEQUENCE [LARGE SCALE GENOMIC DNA]</scope>
    <source>
        <strain evidence="8">cv. Goldsmith</strain>
    </source>
</reference>
<dbReference type="Proteomes" id="UP000230069">
    <property type="component" value="Unassembled WGS sequence"/>
</dbReference>
<evidence type="ECO:0000256" key="5">
    <source>
        <dbReference type="SAM" id="MobiDB-lite"/>
    </source>
</evidence>
<evidence type="ECO:0000256" key="3">
    <source>
        <dbReference type="ARBA" id="ARBA00023242"/>
    </source>
</evidence>
<evidence type="ECO:0000259" key="6">
    <source>
        <dbReference type="PROSITE" id="PS50118"/>
    </source>
</evidence>
<dbReference type="EMBL" id="KZ305021">
    <property type="protein sequence ID" value="PIA59382.1"/>
    <property type="molecule type" value="Genomic_DNA"/>
</dbReference>
<name>A0A2G5EUK7_AQUCA</name>
<dbReference type="InterPro" id="IPR009071">
    <property type="entry name" value="HMG_box_dom"/>
</dbReference>